<dbReference type="Gene3D" id="2.60.40.200">
    <property type="entry name" value="Superoxide dismutase, copper/zinc binding domain"/>
    <property type="match status" value="1"/>
</dbReference>
<dbReference type="SUPFAM" id="SSF49329">
    <property type="entry name" value="Cu,Zn superoxide dismutase-like"/>
    <property type="match status" value="1"/>
</dbReference>
<dbReference type="InterPro" id="IPR001424">
    <property type="entry name" value="SOD_Cu_Zn_dom"/>
</dbReference>
<dbReference type="CDD" id="cd00305">
    <property type="entry name" value="Cu-Zn_Superoxide_Dismutase"/>
    <property type="match status" value="1"/>
</dbReference>
<evidence type="ECO:0000259" key="1">
    <source>
        <dbReference type="Pfam" id="PF00080"/>
    </source>
</evidence>
<feature type="domain" description="Superoxide dismutase copper/zinc binding" evidence="1">
    <location>
        <begin position="13"/>
        <end position="152"/>
    </location>
</feature>
<proteinExistence type="predicted"/>
<dbReference type="GO" id="GO:0005507">
    <property type="term" value="F:copper ion binding"/>
    <property type="evidence" value="ECO:0007669"/>
    <property type="project" value="InterPro"/>
</dbReference>
<comment type="caution">
    <text evidence="2">The sequence shown here is derived from an EMBL/GenBank/DDBJ whole genome shotgun (WGS) entry which is preliminary data.</text>
</comment>
<dbReference type="InterPro" id="IPR024134">
    <property type="entry name" value="SOD_Cu/Zn_/chaperone"/>
</dbReference>
<protein>
    <submittedName>
        <fullName evidence="2">Superoxide dismutase [Cu-Zn]</fullName>
    </submittedName>
</protein>
<sequence>AICILRSTDGRVGGMIYFAQETSKAHIHIQARLSCFPRTSQPGALHGIHICENGDLTHGCRTAGLHWNPYGLPHGGPGSKLRHEGDLGNVQVGPDGMAFFEAADARLTLFGPMSIFGRAVVVCEREDDLGKGAHPDSMVNGNSGECIAQGVICLTK</sequence>
<accession>A0A9P6KE74</accession>
<dbReference type="EMBL" id="JAABOA010001474">
    <property type="protein sequence ID" value="KAF9581470.1"/>
    <property type="molecule type" value="Genomic_DNA"/>
</dbReference>
<dbReference type="InterPro" id="IPR036423">
    <property type="entry name" value="SOD-like_Cu/Zn_dom_sf"/>
</dbReference>
<feature type="non-terminal residue" evidence="2">
    <location>
        <position position="1"/>
    </location>
</feature>
<keyword evidence="3" id="KW-1185">Reference proteome</keyword>
<gene>
    <name evidence="2" type="primary">SOD1</name>
    <name evidence="2" type="ORF">BGW38_001491</name>
</gene>
<evidence type="ECO:0000313" key="2">
    <source>
        <dbReference type="EMBL" id="KAF9581470.1"/>
    </source>
</evidence>
<reference evidence="2" key="1">
    <citation type="journal article" date="2020" name="Fungal Divers.">
        <title>Resolving the Mortierellaceae phylogeny through synthesis of multi-gene phylogenetics and phylogenomics.</title>
        <authorList>
            <person name="Vandepol N."/>
            <person name="Liber J."/>
            <person name="Desiro A."/>
            <person name="Na H."/>
            <person name="Kennedy M."/>
            <person name="Barry K."/>
            <person name="Grigoriev I.V."/>
            <person name="Miller A.N."/>
            <person name="O'Donnell K."/>
            <person name="Stajich J.E."/>
            <person name="Bonito G."/>
        </authorList>
    </citation>
    <scope>NUCLEOTIDE SEQUENCE</scope>
    <source>
        <strain evidence="2">KOD1015</strain>
    </source>
</reference>
<dbReference type="OrthoDB" id="2015551at2759"/>
<evidence type="ECO:0000313" key="3">
    <source>
        <dbReference type="Proteomes" id="UP000780801"/>
    </source>
</evidence>
<name>A0A9P6KE74_9FUNG</name>
<dbReference type="Pfam" id="PF00080">
    <property type="entry name" value="Sod_Cu"/>
    <property type="match status" value="1"/>
</dbReference>
<organism evidence="2 3">
    <name type="scientific">Lunasporangiospora selenospora</name>
    <dbReference type="NCBI Taxonomy" id="979761"/>
    <lineage>
        <taxon>Eukaryota</taxon>
        <taxon>Fungi</taxon>
        <taxon>Fungi incertae sedis</taxon>
        <taxon>Mucoromycota</taxon>
        <taxon>Mortierellomycotina</taxon>
        <taxon>Mortierellomycetes</taxon>
        <taxon>Mortierellales</taxon>
        <taxon>Mortierellaceae</taxon>
        <taxon>Lunasporangiospora</taxon>
    </lineage>
</organism>
<dbReference type="PRINTS" id="PR00068">
    <property type="entry name" value="CUZNDISMTASE"/>
</dbReference>
<dbReference type="GO" id="GO:0006801">
    <property type="term" value="P:superoxide metabolic process"/>
    <property type="evidence" value="ECO:0007669"/>
    <property type="project" value="InterPro"/>
</dbReference>
<dbReference type="PANTHER" id="PTHR10003">
    <property type="entry name" value="SUPEROXIDE DISMUTASE CU-ZN -RELATED"/>
    <property type="match status" value="1"/>
</dbReference>
<dbReference type="Proteomes" id="UP000780801">
    <property type="component" value="Unassembled WGS sequence"/>
</dbReference>
<dbReference type="AlphaFoldDB" id="A0A9P6KE74"/>